<evidence type="ECO:0000313" key="2">
    <source>
        <dbReference type="Proteomes" id="UP001165190"/>
    </source>
</evidence>
<organism evidence="1 2">
    <name type="scientific">Hibiscus trionum</name>
    <name type="common">Flower of an hour</name>
    <dbReference type="NCBI Taxonomy" id="183268"/>
    <lineage>
        <taxon>Eukaryota</taxon>
        <taxon>Viridiplantae</taxon>
        <taxon>Streptophyta</taxon>
        <taxon>Embryophyta</taxon>
        <taxon>Tracheophyta</taxon>
        <taxon>Spermatophyta</taxon>
        <taxon>Magnoliopsida</taxon>
        <taxon>eudicotyledons</taxon>
        <taxon>Gunneridae</taxon>
        <taxon>Pentapetalae</taxon>
        <taxon>rosids</taxon>
        <taxon>malvids</taxon>
        <taxon>Malvales</taxon>
        <taxon>Malvaceae</taxon>
        <taxon>Malvoideae</taxon>
        <taxon>Hibiscus</taxon>
    </lineage>
</organism>
<comment type="caution">
    <text evidence="1">The sequence shown here is derived from an EMBL/GenBank/DDBJ whole genome shotgun (WGS) entry which is preliminary data.</text>
</comment>
<dbReference type="EMBL" id="BSYR01000017">
    <property type="protein sequence ID" value="GMI80213.1"/>
    <property type="molecule type" value="Genomic_DNA"/>
</dbReference>
<dbReference type="Proteomes" id="UP001165190">
    <property type="component" value="Unassembled WGS sequence"/>
</dbReference>
<proteinExistence type="predicted"/>
<protein>
    <submittedName>
        <fullName evidence="1">Uncharacterized protein</fullName>
    </submittedName>
</protein>
<reference evidence="1" key="1">
    <citation type="submission" date="2023-05" db="EMBL/GenBank/DDBJ databases">
        <title>Genome and transcriptome analyses reveal genes involved in the formation of fine ridges on petal epidermal cells in Hibiscus trionum.</title>
        <authorList>
            <person name="Koshimizu S."/>
            <person name="Masuda S."/>
            <person name="Ishii T."/>
            <person name="Shirasu K."/>
            <person name="Hoshino A."/>
            <person name="Arita M."/>
        </authorList>
    </citation>
    <scope>NUCLEOTIDE SEQUENCE</scope>
    <source>
        <strain evidence="1">Hamamatsu line</strain>
    </source>
</reference>
<gene>
    <name evidence="1" type="ORF">HRI_001690600</name>
</gene>
<dbReference type="AlphaFoldDB" id="A0A9W7HNY7"/>
<keyword evidence="2" id="KW-1185">Reference proteome</keyword>
<accession>A0A9W7HNY7</accession>
<evidence type="ECO:0000313" key="1">
    <source>
        <dbReference type="EMBL" id="GMI80213.1"/>
    </source>
</evidence>
<name>A0A9W7HNY7_HIBTR</name>
<sequence>MSQFRFDTNWILEAECGKLIEATWSFEIGDLISKLSKISDILKTWSRSNKIEGRKTSNSLKQKIVELEDADPNDDNLTELPDVKIALNMKADKELFWE</sequence>
<dbReference type="OrthoDB" id="1935089at2759"/>